<keyword evidence="2" id="KW-1185">Reference proteome</keyword>
<dbReference type="AlphaFoldDB" id="A0A091R6T9"/>
<evidence type="ECO:0000313" key="2">
    <source>
        <dbReference type="Proteomes" id="UP000052967"/>
    </source>
</evidence>
<proteinExistence type="predicted"/>
<sequence>MLSGLVFTSDKERLLRACHELHDLLYFYLSSTNKIFRLLNTHLGTSFP</sequence>
<evidence type="ECO:0000313" key="1">
    <source>
        <dbReference type="EMBL" id="KFQ22608.1"/>
    </source>
</evidence>
<gene>
    <name evidence="1" type="ORF">N331_08121</name>
</gene>
<name>A0A091R6T9_MERNU</name>
<feature type="non-terminal residue" evidence="1">
    <location>
        <position position="48"/>
    </location>
</feature>
<reference evidence="1 2" key="1">
    <citation type="submission" date="2014-04" db="EMBL/GenBank/DDBJ databases">
        <title>Genome evolution of avian class.</title>
        <authorList>
            <person name="Zhang G."/>
            <person name="Li C."/>
        </authorList>
    </citation>
    <scope>NUCLEOTIDE SEQUENCE [LARGE SCALE GENOMIC DNA]</scope>
    <source>
        <strain evidence="1">BGI_N331</strain>
    </source>
</reference>
<dbReference type="EMBL" id="KK692995">
    <property type="protein sequence ID" value="KFQ22608.1"/>
    <property type="molecule type" value="Genomic_DNA"/>
</dbReference>
<protein>
    <submittedName>
        <fullName evidence="1">Uncharacterized protein</fullName>
    </submittedName>
</protein>
<accession>A0A091R6T9</accession>
<organism evidence="1 2">
    <name type="scientific">Merops nubicus</name>
    <name type="common">Northern carmine bee-eater</name>
    <dbReference type="NCBI Taxonomy" id="57421"/>
    <lineage>
        <taxon>Eukaryota</taxon>
        <taxon>Metazoa</taxon>
        <taxon>Chordata</taxon>
        <taxon>Craniata</taxon>
        <taxon>Vertebrata</taxon>
        <taxon>Euteleostomi</taxon>
        <taxon>Archelosauria</taxon>
        <taxon>Archosauria</taxon>
        <taxon>Dinosauria</taxon>
        <taxon>Saurischia</taxon>
        <taxon>Theropoda</taxon>
        <taxon>Coelurosauria</taxon>
        <taxon>Aves</taxon>
        <taxon>Neognathae</taxon>
        <taxon>Neoaves</taxon>
        <taxon>Telluraves</taxon>
        <taxon>Coraciimorphae</taxon>
        <taxon>Coraciiformes</taxon>
        <taxon>Meropidae</taxon>
        <taxon>Merops</taxon>
    </lineage>
</organism>
<dbReference type="Proteomes" id="UP000052967">
    <property type="component" value="Unassembled WGS sequence"/>
</dbReference>